<comment type="caution">
    <text evidence="1">The sequence shown here is derived from an EMBL/GenBank/DDBJ whole genome shotgun (WGS) entry which is preliminary data.</text>
</comment>
<dbReference type="Proteomes" id="UP001396334">
    <property type="component" value="Unassembled WGS sequence"/>
</dbReference>
<proteinExistence type="predicted"/>
<evidence type="ECO:0000313" key="1">
    <source>
        <dbReference type="EMBL" id="KAK9011865.1"/>
    </source>
</evidence>
<name>A0ABR2RFY9_9ROSI</name>
<reference evidence="1 2" key="1">
    <citation type="journal article" date="2024" name="G3 (Bethesda)">
        <title>Genome assembly of Hibiscus sabdariffa L. provides insights into metabolisms of medicinal natural products.</title>
        <authorList>
            <person name="Kim T."/>
        </authorList>
    </citation>
    <scope>NUCLEOTIDE SEQUENCE [LARGE SCALE GENOMIC DNA]</scope>
    <source>
        <strain evidence="1">TK-2024</strain>
        <tissue evidence="1">Old leaves</tissue>
    </source>
</reference>
<keyword evidence="2" id="KW-1185">Reference proteome</keyword>
<accession>A0ABR2RFY9</accession>
<gene>
    <name evidence="1" type="ORF">V6N11_039941</name>
</gene>
<sequence>MEAFPPNILGSFFWSYNELGPWNFGSVLHDPLVLLQTYRPPPEISFCFCFFFFGDGDPSKGFMSSSSSPIKHHGAFSWFLLLISVSSFRLMDMDRVVRLFVV</sequence>
<protein>
    <submittedName>
        <fullName evidence="1">Uncharacterized protein</fullName>
    </submittedName>
</protein>
<organism evidence="1 2">
    <name type="scientific">Hibiscus sabdariffa</name>
    <name type="common">roselle</name>
    <dbReference type="NCBI Taxonomy" id="183260"/>
    <lineage>
        <taxon>Eukaryota</taxon>
        <taxon>Viridiplantae</taxon>
        <taxon>Streptophyta</taxon>
        <taxon>Embryophyta</taxon>
        <taxon>Tracheophyta</taxon>
        <taxon>Spermatophyta</taxon>
        <taxon>Magnoliopsida</taxon>
        <taxon>eudicotyledons</taxon>
        <taxon>Gunneridae</taxon>
        <taxon>Pentapetalae</taxon>
        <taxon>rosids</taxon>
        <taxon>malvids</taxon>
        <taxon>Malvales</taxon>
        <taxon>Malvaceae</taxon>
        <taxon>Malvoideae</taxon>
        <taxon>Hibiscus</taxon>
    </lineage>
</organism>
<dbReference type="EMBL" id="JBBPBN010000022">
    <property type="protein sequence ID" value="KAK9011865.1"/>
    <property type="molecule type" value="Genomic_DNA"/>
</dbReference>
<evidence type="ECO:0000313" key="2">
    <source>
        <dbReference type="Proteomes" id="UP001396334"/>
    </source>
</evidence>